<feature type="region of interest" description="Disordered" evidence="1">
    <location>
        <begin position="98"/>
        <end position="179"/>
    </location>
</feature>
<feature type="compositionally biased region" description="Basic and acidic residues" evidence="1">
    <location>
        <begin position="448"/>
        <end position="463"/>
    </location>
</feature>
<dbReference type="Proteomes" id="UP001054889">
    <property type="component" value="Unassembled WGS sequence"/>
</dbReference>
<dbReference type="InterPro" id="IPR025486">
    <property type="entry name" value="DUF4378"/>
</dbReference>
<feature type="region of interest" description="Disordered" evidence="1">
    <location>
        <begin position="389"/>
        <end position="408"/>
    </location>
</feature>
<dbReference type="PANTHER" id="PTHR40836:SF4">
    <property type="entry name" value="RB1-INDUCIBLE COILED-COIL PROTEIN"/>
    <property type="match status" value="1"/>
</dbReference>
<feature type="compositionally biased region" description="Basic and acidic residues" evidence="1">
    <location>
        <begin position="170"/>
        <end position="179"/>
    </location>
</feature>
<keyword evidence="4" id="KW-1185">Reference proteome</keyword>
<proteinExistence type="predicted"/>
<protein>
    <recommendedName>
        <fullName evidence="2">DUF4378 domain-containing protein</fullName>
    </recommendedName>
</protein>
<dbReference type="AlphaFoldDB" id="A0AAV5F5N9"/>
<evidence type="ECO:0000256" key="1">
    <source>
        <dbReference type="SAM" id="MobiDB-lite"/>
    </source>
</evidence>
<feature type="compositionally biased region" description="Basic and acidic residues" evidence="1">
    <location>
        <begin position="113"/>
        <end position="133"/>
    </location>
</feature>
<evidence type="ECO:0000313" key="4">
    <source>
        <dbReference type="Proteomes" id="UP001054889"/>
    </source>
</evidence>
<feature type="domain" description="DUF4378" evidence="2">
    <location>
        <begin position="690"/>
        <end position="840"/>
    </location>
</feature>
<feature type="compositionally biased region" description="Basic and acidic residues" evidence="1">
    <location>
        <begin position="233"/>
        <end position="249"/>
    </location>
</feature>
<name>A0AAV5F5N9_ELECO</name>
<reference evidence="3" key="2">
    <citation type="submission" date="2021-12" db="EMBL/GenBank/DDBJ databases">
        <title>Resequencing data analysis of finger millet.</title>
        <authorList>
            <person name="Hatakeyama M."/>
            <person name="Aluri S."/>
            <person name="Balachadran M.T."/>
            <person name="Sivarajan S.R."/>
            <person name="Poveda L."/>
            <person name="Shimizu-Inatsugi R."/>
            <person name="Schlapbach R."/>
            <person name="Sreeman S.M."/>
            <person name="Shimizu K.K."/>
        </authorList>
    </citation>
    <scope>NUCLEOTIDE SEQUENCE</scope>
</reference>
<sequence>MLQYLDFSHASTSRKWGHKRQGDGFEAPRNSMEFTSEASHSYGVFQEDVPYSCNMRQYPKSGGLNHSPAPIKKLIHDDISFIRTNESHKRPGVIARLMGMDSPPLNTSTESSSHSEERRHEIVSRPMPRRDQAEMPATKHVSFVQPKEETEDLFVQPSKKKNSEWGNKPLPREHPQEEELQKFKKEFEAWQTSRLWEQQSRSLEAESHLDDCTDMVPYRYQHQQKTGSRHKHYSNDDGVNRRRSKKDESSTSISGSRTFSLTSSSRLPLSRFYQYHKEEEEEEEEPTRIVILKPCPELSTDDIEESSVGSPELVKKENNMEAFLEEVKKRLRIELEGRRMASDDDKADRWDVVPAADPKQIARNIANQIRENVTRKDLLHRPALVRSESTRSYRSDVQLNGQSPVDDYIGRDARRHLSDRLKNVLRWDAAEEQPRPKPSRKQQGNKIRSKEEKKCAIESDLRSLRHGSHKQTSSPPVGDDSQPVSPRNLIRSMSAPVSWTKLLTEEPRVLTAGARLREDSHGARPLLAEERKGRKDAFNIKGKVSNLRQNLGLRAKLFGKKFYHADESFPDDLPPIGTLVTAPSVLIHPGVLQENSTEVPPSPASWCSSPPDEMIRGGYPSPVSPLEASFSEHRSSPLRTASAKDTSSSSACETGNLAEQAHAEQVAETSPVHVHDEEEDTDELDDHAKSFVRAVLIAAGMYGHKQKHNPGSDCEPKLMLPKRVLDEVAESTSATETETAVDHRLLFDLINEALPGAVRASTTLCTFGKCYYPRRRAPGGKRLLDVLWKSLQVWLQPPCSVDELIDRDLSASPWNGVFRDDTDALGMEVEVEILDELIDETLWDVLLNVGD</sequence>
<organism evidence="3 4">
    <name type="scientific">Eleusine coracana subsp. coracana</name>
    <dbReference type="NCBI Taxonomy" id="191504"/>
    <lineage>
        <taxon>Eukaryota</taxon>
        <taxon>Viridiplantae</taxon>
        <taxon>Streptophyta</taxon>
        <taxon>Embryophyta</taxon>
        <taxon>Tracheophyta</taxon>
        <taxon>Spermatophyta</taxon>
        <taxon>Magnoliopsida</taxon>
        <taxon>Liliopsida</taxon>
        <taxon>Poales</taxon>
        <taxon>Poaceae</taxon>
        <taxon>PACMAD clade</taxon>
        <taxon>Chloridoideae</taxon>
        <taxon>Cynodonteae</taxon>
        <taxon>Eleusininae</taxon>
        <taxon>Eleusine</taxon>
    </lineage>
</organism>
<accession>A0AAV5F5N9</accession>
<reference evidence="3" key="1">
    <citation type="journal article" date="2018" name="DNA Res.">
        <title>Multiple hybrid de novo genome assembly of finger millet, an orphan allotetraploid crop.</title>
        <authorList>
            <person name="Hatakeyama M."/>
            <person name="Aluri S."/>
            <person name="Balachadran M.T."/>
            <person name="Sivarajan S.R."/>
            <person name="Patrignani A."/>
            <person name="Gruter S."/>
            <person name="Poveda L."/>
            <person name="Shimizu-Inatsugi R."/>
            <person name="Baeten J."/>
            <person name="Francoijs K.J."/>
            <person name="Nataraja K.N."/>
            <person name="Reddy Y.A.N."/>
            <person name="Phadnis S."/>
            <person name="Ravikumar R.L."/>
            <person name="Schlapbach R."/>
            <person name="Sreeman S.M."/>
            <person name="Shimizu K.K."/>
        </authorList>
    </citation>
    <scope>NUCLEOTIDE SEQUENCE</scope>
</reference>
<dbReference type="PANTHER" id="PTHR40836">
    <property type="entry name" value="RB1-INDUCIBLE COILED-COIL PROTEIN"/>
    <property type="match status" value="1"/>
</dbReference>
<feature type="compositionally biased region" description="Low complexity" evidence="1">
    <location>
        <begin position="640"/>
        <end position="651"/>
    </location>
</feature>
<comment type="caution">
    <text evidence="3">The sequence shown here is derived from an EMBL/GenBank/DDBJ whole genome shotgun (WGS) entry which is preliminary data.</text>
</comment>
<feature type="compositionally biased region" description="Low complexity" evidence="1">
    <location>
        <begin position="250"/>
        <end position="260"/>
    </location>
</feature>
<dbReference type="Pfam" id="PF14309">
    <property type="entry name" value="DUF4378"/>
    <property type="match status" value="1"/>
</dbReference>
<feature type="region of interest" description="Disordered" evidence="1">
    <location>
        <begin position="221"/>
        <end position="260"/>
    </location>
</feature>
<feature type="region of interest" description="Disordered" evidence="1">
    <location>
        <begin position="618"/>
        <end position="685"/>
    </location>
</feature>
<evidence type="ECO:0000259" key="2">
    <source>
        <dbReference type="Pfam" id="PF14309"/>
    </source>
</evidence>
<evidence type="ECO:0000313" key="3">
    <source>
        <dbReference type="EMBL" id="GJN30183.1"/>
    </source>
</evidence>
<feature type="region of interest" description="Disordered" evidence="1">
    <location>
        <begin position="428"/>
        <end position="487"/>
    </location>
</feature>
<gene>
    <name evidence="3" type="primary">gb18469</name>
    <name evidence="3" type="ORF">PR202_gb18469</name>
</gene>
<dbReference type="EMBL" id="BQKI01000082">
    <property type="protein sequence ID" value="GJN30183.1"/>
    <property type="molecule type" value="Genomic_DNA"/>
</dbReference>